<organism evidence="2 3">
    <name type="scientific">Thermobifida fusca TM51</name>
    <dbReference type="NCBI Taxonomy" id="1169414"/>
    <lineage>
        <taxon>Bacteria</taxon>
        <taxon>Bacillati</taxon>
        <taxon>Actinomycetota</taxon>
        <taxon>Actinomycetes</taxon>
        <taxon>Streptosporangiales</taxon>
        <taxon>Nocardiopsidaceae</taxon>
        <taxon>Thermobifida</taxon>
    </lineage>
</organism>
<dbReference type="EMBL" id="AOSG01000001">
    <property type="protein sequence ID" value="EOR72893.1"/>
    <property type="molecule type" value="Genomic_DNA"/>
</dbReference>
<feature type="chain" id="PRO_5040157756" description="CHRD domain-containing protein" evidence="1">
    <location>
        <begin position="32"/>
        <end position="124"/>
    </location>
</feature>
<evidence type="ECO:0000256" key="1">
    <source>
        <dbReference type="SAM" id="SignalP"/>
    </source>
</evidence>
<dbReference type="Proteomes" id="UP000014184">
    <property type="component" value="Unassembled WGS sequence"/>
</dbReference>
<accession>A0A9P2TDP3</accession>
<comment type="caution">
    <text evidence="2">The sequence shown here is derived from an EMBL/GenBank/DDBJ whole genome shotgun (WGS) entry which is preliminary data.</text>
</comment>
<keyword evidence="1" id="KW-0732">Signal</keyword>
<dbReference type="AlphaFoldDB" id="A0A9P2TDP3"/>
<reference evidence="2 3" key="1">
    <citation type="journal article" date="2013" name="Genome Announc.">
        <title>Draft Genome Sequence of the Lignocellulose Decomposer Thermobifida fusca Strain TM51.</title>
        <authorList>
            <person name="Toth A."/>
            <person name="Barna T."/>
            <person name="Nagy I."/>
            <person name="Horvath B."/>
            <person name="Nagy I."/>
            <person name="Tancsics A."/>
            <person name="Kriszt B."/>
            <person name="Baka E."/>
            <person name="Fekete C."/>
            <person name="Kukolya J."/>
        </authorList>
    </citation>
    <scope>NUCLEOTIDE SEQUENCE [LARGE SCALE GENOMIC DNA]</scope>
    <source>
        <strain evidence="2 3">TM51</strain>
    </source>
</reference>
<evidence type="ECO:0000313" key="3">
    <source>
        <dbReference type="Proteomes" id="UP000014184"/>
    </source>
</evidence>
<evidence type="ECO:0008006" key="4">
    <source>
        <dbReference type="Google" id="ProtNLM"/>
    </source>
</evidence>
<protein>
    <recommendedName>
        <fullName evidence="4">CHRD domain-containing protein</fullName>
    </recommendedName>
</protein>
<gene>
    <name evidence="2" type="ORF">TM51_00485</name>
</gene>
<keyword evidence="3" id="KW-1185">Reference proteome</keyword>
<feature type="signal peptide" evidence="1">
    <location>
        <begin position="1"/>
        <end position="31"/>
    </location>
</feature>
<name>A0A9P2TDP3_THEFU</name>
<proteinExistence type="predicted"/>
<sequence length="124" mass="12846">MDSVMRQIIRGAAVSGAAACLLAVSSFPALAEEEADWSTDVSIDLPVLDDEVSGLNEQPEGEGLEEDTVGAGTVINQCVVEQDALVLGLAPGDPGGLPLLSLGLNVLNEYYCIGNTVEVHNHAN</sequence>
<evidence type="ECO:0000313" key="2">
    <source>
        <dbReference type="EMBL" id="EOR72893.1"/>
    </source>
</evidence>